<dbReference type="SUPFAM" id="SSF48150">
    <property type="entry name" value="DNA-glycosylase"/>
    <property type="match status" value="1"/>
</dbReference>
<organism evidence="5 6">
    <name type="scientific">Conexibacter arvalis</name>
    <dbReference type="NCBI Taxonomy" id="912552"/>
    <lineage>
        <taxon>Bacteria</taxon>
        <taxon>Bacillati</taxon>
        <taxon>Actinomycetota</taxon>
        <taxon>Thermoleophilia</taxon>
        <taxon>Solirubrobacterales</taxon>
        <taxon>Conexibacteraceae</taxon>
        <taxon>Conexibacter</taxon>
    </lineage>
</organism>
<dbReference type="InterPro" id="IPR011257">
    <property type="entry name" value="DNA_glycosylase"/>
</dbReference>
<evidence type="ECO:0000256" key="2">
    <source>
        <dbReference type="ARBA" id="ARBA00023204"/>
    </source>
</evidence>
<proteinExistence type="predicted"/>
<dbReference type="GO" id="GO:0032993">
    <property type="term" value="C:protein-DNA complex"/>
    <property type="evidence" value="ECO:0007669"/>
    <property type="project" value="TreeGrafter"/>
</dbReference>
<dbReference type="GO" id="GO:0043916">
    <property type="term" value="F:DNA-7-methylguanine glycosylase activity"/>
    <property type="evidence" value="ECO:0007669"/>
    <property type="project" value="TreeGrafter"/>
</dbReference>
<dbReference type="GO" id="GO:0006307">
    <property type="term" value="P:DNA alkylation repair"/>
    <property type="evidence" value="ECO:0007669"/>
    <property type="project" value="TreeGrafter"/>
</dbReference>
<dbReference type="GO" id="GO:0032131">
    <property type="term" value="F:alkylated DNA binding"/>
    <property type="evidence" value="ECO:0007669"/>
    <property type="project" value="TreeGrafter"/>
</dbReference>
<dbReference type="RefSeq" id="WP_183342010.1">
    <property type="nucleotide sequence ID" value="NZ_JACHNU010000002.1"/>
</dbReference>
<gene>
    <name evidence="5" type="ORF">BDZ31_002250</name>
</gene>
<dbReference type="InterPro" id="IPR023170">
    <property type="entry name" value="HhH_base_excis_C"/>
</dbReference>
<evidence type="ECO:0000256" key="3">
    <source>
        <dbReference type="SAM" id="MobiDB-lite"/>
    </source>
</evidence>
<dbReference type="GO" id="GO:0008725">
    <property type="term" value="F:DNA-3-methyladenine glycosylase activity"/>
    <property type="evidence" value="ECO:0007669"/>
    <property type="project" value="TreeGrafter"/>
</dbReference>
<keyword evidence="2" id="KW-0234">DNA repair</keyword>
<evidence type="ECO:0000256" key="1">
    <source>
        <dbReference type="ARBA" id="ARBA00022763"/>
    </source>
</evidence>
<accession>A0A840IF19</accession>
<evidence type="ECO:0000313" key="5">
    <source>
        <dbReference type="EMBL" id="MBB4662664.1"/>
    </source>
</evidence>
<dbReference type="Pfam" id="PF06029">
    <property type="entry name" value="AlkA_N"/>
    <property type="match status" value="1"/>
</dbReference>
<name>A0A840IF19_9ACTN</name>
<dbReference type="Gene3D" id="1.10.340.30">
    <property type="entry name" value="Hypothetical protein, domain 2"/>
    <property type="match status" value="1"/>
</dbReference>
<protein>
    <submittedName>
        <fullName evidence="5">3-methyladenine DNA glycosylase/8-oxoguanine DNA glycosylase</fullName>
    </submittedName>
</protein>
<dbReference type="EMBL" id="JACHNU010000002">
    <property type="protein sequence ID" value="MBB4662664.1"/>
    <property type="molecule type" value="Genomic_DNA"/>
</dbReference>
<dbReference type="InterPro" id="IPR051912">
    <property type="entry name" value="Alkylbase_DNA_Glycosylase/TA"/>
</dbReference>
<dbReference type="InterPro" id="IPR010316">
    <property type="entry name" value="AlkA_N"/>
</dbReference>
<dbReference type="PANTHER" id="PTHR43003">
    <property type="entry name" value="DNA-3-METHYLADENINE GLYCOSYLASE"/>
    <property type="match status" value="1"/>
</dbReference>
<sequence length="333" mass="36316">MSAPAGAGRPPRGTIAAPGRGRAVRALPRSGGGEREPTVDLRVEVEPPWPFRLSRASGMDGVTRCRNGIVHRLLHHGEEPVVVRVAQLAPGRVLFGAQADSEAAAAWAIERMRFALGVDDDLRAFHERFRDDPLIGAAVRAQPALRIRRRPEPFEALAWAITEQLIEYVRAAAIQRRIVARLGRRCARSGLRDLPTPATLAAQAPALLCSFDLADKRAIALRRAAREVATGRVDLHDPDHERGWRRLLAIPEIGSWTIEVLALLGQGRMDQLPAGDLAYRKLVGRLLTGDPRARVDEQDVRDFFAPYGEWSGLAGAYALRAAAPELRAVAAAA</sequence>
<feature type="region of interest" description="Disordered" evidence="3">
    <location>
        <begin position="1"/>
        <end position="37"/>
    </location>
</feature>
<dbReference type="GO" id="GO:0005737">
    <property type="term" value="C:cytoplasm"/>
    <property type="evidence" value="ECO:0007669"/>
    <property type="project" value="TreeGrafter"/>
</dbReference>
<dbReference type="AlphaFoldDB" id="A0A840IF19"/>
<evidence type="ECO:0000313" key="6">
    <source>
        <dbReference type="Proteomes" id="UP000585272"/>
    </source>
</evidence>
<dbReference type="Gene3D" id="1.10.1670.10">
    <property type="entry name" value="Helix-hairpin-Helix base-excision DNA repair enzymes (C-terminal)"/>
    <property type="match status" value="1"/>
</dbReference>
<dbReference type="GO" id="GO:0006285">
    <property type="term" value="P:base-excision repair, AP site formation"/>
    <property type="evidence" value="ECO:0007669"/>
    <property type="project" value="TreeGrafter"/>
</dbReference>
<feature type="domain" description="DNA-3-methyladenine glycosylase AlkA N-terminal" evidence="4">
    <location>
        <begin position="57"/>
        <end position="147"/>
    </location>
</feature>
<evidence type="ECO:0000259" key="4">
    <source>
        <dbReference type="Pfam" id="PF06029"/>
    </source>
</evidence>
<dbReference type="PANTHER" id="PTHR43003:SF13">
    <property type="entry name" value="DNA-3-METHYLADENINE GLYCOSYLASE 2"/>
    <property type="match status" value="1"/>
</dbReference>
<keyword evidence="6" id="KW-1185">Reference proteome</keyword>
<keyword evidence="1" id="KW-0227">DNA damage</keyword>
<dbReference type="Proteomes" id="UP000585272">
    <property type="component" value="Unassembled WGS sequence"/>
</dbReference>
<comment type="caution">
    <text evidence="5">The sequence shown here is derived from an EMBL/GenBank/DDBJ whole genome shotgun (WGS) entry which is preliminary data.</text>
</comment>
<reference evidence="5 6" key="1">
    <citation type="submission" date="2020-08" db="EMBL/GenBank/DDBJ databases">
        <title>Genomic Encyclopedia of Archaeal and Bacterial Type Strains, Phase II (KMG-II): from individual species to whole genera.</title>
        <authorList>
            <person name="Goeker M."/>
        </authorList>
    </citation>
    <scope>NUCLEOTIDE SEQUENCE [LARGE SCALE GENOMIC DNA]</scope>
    <source>
        <strain evidence="5 6">DSM 23288</strain>
    </source>
</reference>